<dbReference type="AlphaFoldDB" id="A0A9N8W715"/>
<comment type="caution">
    <text evidence="3">The sequence shown here is derived from an EMBL/GenBank/DDBJ whole genome shotgun (WGS) entry which is preliminary data.</text>
</comment>
<feature type="domain" description="RRM" evidence="2">
    <location>
        <begin position="32"/>
        <end position="95"/>
    </location>
</feature>
<sequence>MSFFEDRRSGYDDGKRWGGNGSNNNNLDKFAARLYVGRLSRSVSERDIDEAFGKYGRIREVDFDDPRDADDAMRALDGVRIPGNDDRILVEFARVPGAELVTVTVVVAEVATLTDAPLKDVLTVDKLVYPMQSYD</sequence>
<dbReference type="SUPFAM" id="SSF54928">
    <property type="entry name" value="RNA-binding domain, RBD"/>
    <property type="match status" value="1"/>
</dbReference>
<dbReference type="InterPro" id="IPR012677">
    <property type="entry name" value="Nucleotide-bd_a/b_plait_sf"/>
</dbReference>
<dbReference type="Pfam" id="PF00076">
    <property type="entry name" value="RRM_1"/>
    <property type="match status" value="1"/>
</dbReference>
<evidence type="ECO:0000313" key="3">
    <source>
        <dbReference type="EMBL" id="CAG8476518.1"/>
    </source>
</evidence>
<dbReference type="PANTHER" id="PTHR48038:SF1">
    <property type="entry name" value="RIBONUCLEOPROTEIN RB97D"/>
    <property type="match status" value="1"/>
</dbReference>
<keyword evidence="4" id="KW-1185">Reference proteome</keyword>
<reference evidence="3" key="1">
    <citation type="submission" date="2021-06" db="EMBL/GenBank/DDBJ databases">
        <authorList>
            <person name="Kallberg Y."/>
            <person name="Tangrot J."/>
            <person name="Rosling A."/>
        </authorList>
    </citation>
    <scope>NUCLEOTIDE SEQUENCE</scope>
    <source>
        <strain evidence="3">AZ414A</strain>
    </source>
</reference>
<dbReference type="PROSITE" id="PS50102">
    <property type="entry name" value="RRM"/>
    <property type="match status" value="1"/>
</dbReference>
<organism evidence="3 4">
    <name type="scientific">Diversispora eburnea</name>
    <dbReference type="NCBI Taxonomy" id="1213867"/>
    <lineage>
        <taxon>Eukaryota</taxon>
        <taxon>Fungi</taxon>
        <taxon>Fungi incertae sedis</taxon>
        <taxon>Mucoromycota</taxon>
        <taxon>Glomeromycotina</taxon>
        <taxon>Glomeromycetes</taxon>
        <taxon>Diversisporales</taxon>
        <taxon>Diversisporaceae</taxon>
        <taxon>Diversispora</taxon>
    </lineage>
</organism>
<evidence type="ECO:0000313" key="4">
    <source>
        <dbReference type="Proteomes" id="UP000789706"/>
    </source>
</evidence>
<protein>
    <submittedName>
        <fullName evidence="3">8425_t:CDS:1</fullName>
    </submittedName>
</protein>
<keyword evidence="1" id="KW-0694">RNA-binding</keyword>
<dbReference type="Gene3D" id="3.30.70.330">
    <property type="match status" value="1"/>
</dbReference>
<dbReference type="Proteomes" id="UP000789706">
    <property type="component" value="Unassembled WGS sequence"/>
</dbReference>
<dbReference type="InterPro" id="IPR000504">
    <property type="entry name" value="RRM_dom"/>
</dbReference>
<evidence type="ECO:0000259" key="2">
    <source>
        <dbReference type="PROSITE" id="PS50102"/>
    </source>
</evidence>
<dbReference type="InterPro" id="IPR035979">
    <property type="entry name" value="RBD_domain_sf"/>
</dbReference>
<dbReference type="GO" id="GO:0003723">
    <property type="term" value="F:RNA binding"/>
    <property type="evidence" value="ECO:0007669"/>
    <property type="project" value="UniProtKB-UniRule"/>
</dbReference>
<dbReference type="OrthoDB" id="1099063at2759"/>
<evidence type="ECO:0000256" key="1">
    <source>
        <dbReference type="PROSITE-ProRule" id="PRU00176"/>
    </source>
</evidence>
<dbReference type="EMBL" id="CAJVPK010000218">
    <property type="protein sequence ID" value="CAG8476518.1"/>
    <property type="molecule type" value="Genomic_DNA"/>
</dbReference>
<accession>A0A9N8W715</accession>
<dbReference type="SMART" id="SM00360">
    <property type="entry name" value="RRM"/>
    <property type="match status" value="1"/>
</dbReference>
<proteinExistence type="predicted"/>
<name>A0A9N8W715_9GLOM</name>
<dbReference type="PANTHER" id="PTHR48038">
    <property type="entry name" value="RIBONUCLEOPROTEIN RB97D"/>
    <property type="match status" value="1"/>
</dbReference>
<gene>
    <name evidence="3" type="ORF">DEBURN_LOCUS3429</name>
</gene>